<name>A0A3D9C6M8_9FLAO</name>
<dbReference type="EMBL" id="QNVT01000014">
    <property type="protein sequence ID" value="REC61557.1"/>
    <property type="molecule type" value="Genomic_DNA"/>
</dbReference>
<dbReference type="Proteomes" id="UP000256686">
    <property type="component" value="Unassembled WGS sequence"/>
</dbReference>
<sequence length="353" mass="40745">MEYIQYEIQKGDTLESIASMHNTTVRELIRFHNTHCGTTQMIRNDVWPPYFPSIYMINPEADIHTASSLPEVLPYANSFVYSRQDSHSYDIHIKTNVVFLGKEISENETAMQWNLDFNTPKHGYLNKKETGRKSTGSFPEIKLVSTVMNALNEASDHLFFRLDPAGEIDAVMNNHEVQKRWKTIKAERLTNEAFNIPELKEMFKICDEEFADLLTSLKNNLLYTLFFIPTGKMNLSGNETFADLSENKVLSQFFQPAFIPYSLQYHAAEEDGSIKVHLAGGTDKEGLSPQFENSFKEKYAEISQIPLDFDYNIEGYYLYSIEGLLQQGRIFVREQVNLNCFYTATYEFKIINT</sequence>
<comment type="caution">
    <text evidence="2">The sequence shown here is derived from an EMBL/GenBank/DDBJ whole genome shotgun (WGS) entry which is preliminary data.</text>
</comment>
<dbReference type="InterPro" id="IPR036779">
    <property type="entry name" value="LysM_dom_sf"/>
</dbReference>
<dbReference type="Pfam" id="PF01476">
    <property type="entry name" value="LysM"/>
    <property type="match status" value="1"/>
</dbReference>
<protein>
    <recommendedName>
        <fullName evidence="1">LysM domain-containing protein</fullName>
    </recommendedName>
</protein>
<dbReference type="AlphaFoldDB" id="A0A3D9C6M8"/>
<dbReference type="Gene3D" id="3.10.350.10">
    <property type="entry name" value="LysM domain"/>
    <property type="match status" value="1"/>
</dbReference>
<dbReference type="RefSeq" id="WP_115971638.1">
    <property type="nucleotide sequence ID" value="NZ_QNVT01000014.1"/>
</dbReference>
<dbReference type="InterPro" id="IPR018392">
    <property type="entry name" value="LysM"/>
</dbReference>
<evidence type="ECO:0000313" key="2">
    <source>
        <dbReference type="EMBL" id="REC61557.1"/>
    </source>
</evidence>
<dbReference type="CDD" id="cd00118">
    <property type="entry name" value="LysM"/>
    <property type="match status" value="1"/>
</dbReference>
<dbReference type="SUPFAM" id="SSF54106">
    <property type="entry name" value="LysM domain"/>
    <property type="match status" value="1"/>
</dbReference>
<keyword evidence="3" id="KW-1185">Reference proteome</keyword>
<organism evidence="2 3">
    <name type="scientific">Chryseobacterium pennae</name>
    <dbReference type="NCBI Taxonomy" id="2258962"/>
    <lineage>
        <taxon>Bacteria</taxon>
        <taxon>Pseudomonadati</taxon>
        <taxon>Bacteroidota</taxon>
        <taxon>Flavobacteriia</taxon>
        <taxon>Flavobacteriales</taxon>
        <taxon>Weeksellaceae</taxon>
        <taxon>Chryseobacterium group</taxon>
        <taxon>Chryseobacterium</taxon>
    </lineage>
</organism>
<evidence type="ECO:0000259" key="1">
    <source>
        <dbReference type="Pfam" id="PF01476"/>
    </source>
</evidence>
<proteinExistence type="predicted"/>
<feature type="domain" description="LysM" evidence="1">
    <location>
        <begin position="6"/>
        <end position="30"/>
    </location>
</feature>
<evidence type="ECO:0000313" key="3">
    <source>
        <dbReference type="Proteomes" id="UP000256686"/>
    </source>
</evidence>
<gene>
    <name evidence="2" type="ORF">DRF65_15355</name>
</gene>
<reference evidence="3" key="1">
    <citation type="submission" date="2018-06" db="EMBL/GenBank/DDBJ databases">
        <authorList>
            <person name="Lum Nde A."/>
            <person name="Hugo C."/>
        </authorList>
    </citation>
    <scope>NUCLEOTIDE SEQUENCE [LARGE SCALE GENOMIC DNA]</scope>
    <source>
        <strain evidence="3">1_F178</strain>
    </source>
</reference>
<accession>A0A3D9C6M8</accession>